<dbReference type="AlphaFoldDB" id="A0AAI8V8S5"/>
<dbReference type="Proteomes" id="UP001295740">
    <property type="component" value="Unassembled WGS sequence"/>
</dbReference>
<accession>A0AAI8V8S5</accession>
<protein>
    <submittedName>
        <fullName evidence="2">Uu.00g032880.m01.CDS01</fullName>
    </submittedName>
</protein>
<name>A0AAI8V8S5_9PEZI</name>
<gene>
    <name evidence="2" type="ORF">KHLLAP_LOCUS903</name>
</gene>
<organism evidence="2 3">
    <name type="scientific">Anthostomella pinea</name>
    <dbReference type="NCBI Taxonomy" id="933095"/>
    <lineage>
        <taxon>Eukaryota</taxon>
        <taxon>Fungi</taxon>
        <taxon>Dikarya</taxon>
        <taxon>Ascomycota</taxon>
        <taxon>Pezizomycotina</taxon>
        <taxon>Sordariomycetes</taxon>
        <taxon>Xylariomycetidae</taxon>
        <taxon>Xylariales</taxon>
        <taxon>Xylariaceae</taxon>
        <taxon>Anthostomella</taxon>
    </lineage>
</organism>
<evidence type="ECO:0000313" key="3">
    <source>
        <dbReference type="Proteomes" id="UP001295740"/>
    </source>
</evidence>
<feature type="domain" description="Carboxylesterase type B" evidence="1">
    <location>
        <begin position="7"/>
        <end position="94"/>
    </location>
</feature>
<dbReference type="SUPFAM" id="SSF53474">
    <property type="entry name" value="alpha/beta-Hydrolases"/>
    <property type="match status" value="1"/>
</dbReference>
<evidence type="ECO:0000259" key="1">
    <source>
        <dbReference type="Pfam" id="PF00135"/>
    </source>
</evidence>
<dbReference type="Pfam" id="PF00135">
    <property type="entry name" value="COesterase"/>
    <property type="match status" value="1"/>
</dbReference>
<dbReference type="EMBL" id="CAUWAG010000003">
    <property type="protein sequence ID" value="CAJ2500435.1"/>
    <property type="molecule type" value="Genomic_DNA"/>
</dbReference>
<comment type="caution">
    <text evidence="2">The sequence shown here is derived from an EMBL/GenBank/DDBJ whole genome shotgun (WGS) entry which is preliminary data.</text>
</comment>
<proteinExistence type="predicted"/>
<keyword evidence="3" id="KW-1185">Reference proteome</keyword>
<dbReference type="Gene3D" id="3.40.50.1820">
    <property type="entry name" value="alpha/beta hydrolase"/>
    <property type="match status" value="1"/>
</dbReference>
<dbReference type="InterPro" id="IPR029058">
    <property type="entry name" value="AB_hydrolase_fold"/>
</dbReference>
<sequence length="184" mass="20620">MDKTFSKAEIPDRLLQGYGINPDLDDDTASTKVLEVLNDVGFYTPTVAYAEGMASKGVKTFIYRFNEGNPWDGPWKGRANHILDVAFLFQNFNAYLEKPQRQLAEAWAEDVFKFCYGQSPWDEWKGDQRVAKVLGPEGRAEVVVDGPGENGRSKVLWELAEMDAGGMDHLSKVLNDFLRGPPVT</sequence>
<reference evidence="2" key="1">
    <citation type="submission" date="2023-10" db="EMBL/GenBank/DDBJ databases">
        <authorList>
            <person name="Hackl T."/>
        </authorList>
    </citation>
    <scope>NUCLEOTIDE SEQUENCE</scope>
</reference>
<evidence type="ECO:0000313" key="2">
    <source>
        <dbReference type="EMBL" id="CAJ2500435.1"/>
    </source>
</evidence>
<dbReference type="InterPro" id="IPR002018">
    <property type="entry name" value="CarbesteraseB"/>
</dbReference>